<name>A0AA88KPJ1_NAELO</name>
<feature type="region of interest" description="Disordered" evidence="1">
    <location>
        <begin position="424"/>
        <end position="449"/>
    </location>
</feature>
<dbReference type="GeneID" id="68107022"/>
<dbReference type="RefSeq" id="XP_044553161.1">
    <property type="nucleotide sequence ID" value="XM_044690571.1"/>
</dbReference>
<dbReference type="EMBL" id="PYSW02000008">
    <property type="protein sequence ID" value="KAG2389169.1"/>
    <property type="molecule type" value="Genomic_DNA"/>
</dbReference>
<accession>A0AA88KPJ1</accession>
<comment type="caution">
    <text evidence="2">The sequence shown here is derived from an EMBL/GenBank/DDBJ whole genome shotgun (WGS) entry which is preliminary data.</text>
</comment>
<dbReference type="AlphaFoldDB" id="A0AA88KPJ1"/>
<organism evidence="2 3">
    <name type="scientific">Naegleria lovaniensis</name>
    <name type="common">Amoeba</name>
    <dbReference type="NCBI Taxonomy" id="51637"/>
    <lineage>
        <taxon>Eukaryota</taxon>
        <taxon>Discoba</taxon>
        <taxon>Heterolobosea</taxon>
        <taxon>Tetramitia</taxon>
        <taxon>Eutetramitia</taxon>
        <taxon>Vahlkampfiidae</taxon>
        <taxon>Naegleria</taxon>
    </lineage>
</organism>
<evidence type="ECO:0000313" key="3">
    <source>
        <dbReference type="Proteomes" id="UP000816034"/>
    </source>
</evidence>
<dbReference type="SUPFAM" id="SSF52540">
    <property type="entry name" value="P-loop containing nucleoside triphosphate hydrolases"/>
    <property type="match status" value="1"/>
</dbReference>
<proteinExistence type="predicted"/>
<keyword evidence="3" id="KW-1185">Reference proteome</keyword>
<sequence>MFSPPTTTTTFSSTWSTATADQSSFSEDTNYSDDHHAQTTCLNSAYFMKQASNPKLKQQQNTLQFDILVLSGEQGGVGQSSLIYRFVTSEYKEHLSHCSSTIYTKEIQLNVNNNSNSPINILEDVTSHQPLPSTTSMIATDENNCSEIMTFQDKSQNHEIAAKVEETSNAPKTHPINVILNIEDYIPRYITDLENTDDRQSDCDAQFDETYFVECQKRQERHYSKMDAFIICFDAQQEDFIDFVYNELNTIKKACGGEDSSLYQSKVIVLALTKQDDTTSAITEIANTTTTTIASSLTSPLFHSNLQQQTLDDSVGVRNETRNSSLANDSLRTSSSQPLIQLLVSDTHLPLFRVSAKDNINVTELFNHVARQVFEFKWKHQLIPTSFFSNEKEENEDVQDIDHPQDQTPPFMLPFKPNMMSTSNAMASASARTVPPNYQQQDGDREDSLHVDTHSLRKRRHSYDQSIHKTKCLLQ</sequence>
<reference evidence="2 3" key="1">
    <citation type="journal article" date="2018" name="BMC Genomics">
        <title>The genome of Naegleria lovaniensis, the basis for a comparative approach to unravel pathogenicity factors of the human pathogenic amoeba N. fowleri.</title>
        <authorList>
            <person name="Liechti N."/>
            <person name="Schurch N."/>
            <person name="Bruggmann R."/>
            <person name="Wittwer M."/>
        </authorList>
    </citation>
    <scope>NUCLEOTIDE SEQUENCE [LARGE SCALE GENOMIC DNA]</scope>
    <source>
        <strain evidence="2 3">ATCC 30569</strain>
    </source>
</reference>
<gene>
    <name evidence="2" type="ORF">C9374_014569</name>
</gene>
<protein>
    <submittedName>
        <fullName evidence="2">Uncharacterized protein</fullName>
    </submittedName>
</protein>
<dbReference type="Gene3D" id="3.40.50.300">
    <property type="entry name" value="P-loop containing nucleotide triphosphate hydrolases"/>
    <property type="match status" value="1"/>
</dbReference>
<evidence type="ECO:0000313" key="2">
    <source>
        <dbReference type="EMBL" id="KAG2389169.1"/>
    </source>
</evidence>
<dbReference type="InterPro" id="IPR027417">
    <property type="entry name" value="P-loop_NTPase"/>
</dbReference>
<dbReference type="Proteomes" id="UP000816034">
    <property type="component" value="Unassembled WGS sequence"/>
</dbReference>
<evidence type="ECO:0000256" key="1">
    <source>
        <dbReference type="SAM" id="MobiDB-lite"/>
    </source>
</evidence>